<dbReference type="Pfam" id="PF13181">
    <property type="entry name" value="TPR_8"/>
    <property type="match status" value="2"/>
</dbReference>
<dbReference type="PROSITE" id="PS50005">
    <property type="entry name" value="TPR"/>
    <property type="match status" value="5"/>
</dbReference>
<feature type="repeat" description="TPR" evidence="6">
    <location>
        <begin position="2"/>
        <end position="35"/>
    </location>
</feature>
<evidence type="ECO:0000256" key="2">
    <source>
        <dbReference type="ARBA" id="ARBA00022490"/>
    </source>
</evidence>
<evidence type="ECO:0000313" key="9">
    <source>
        <dbReference type="EMBL" id="TKA67030.1"/>
    </source>
</evidence>
<feature type="compositionally biased region" description="Acidic residues" evidence="7">
    <location>
        <begin position="242"/>
        <end position="255"/>
    </location>
</feature>
<feature type="compositionally biased region" description="Basic and acidic residues" evidence="7">
    <location>
        <begin position="256"/>
        <end position="274"/>
    </location>
</feature>
<evidence type="ECO:0000256" key="4">
    <source>
        <dbReference type="ARBA" id="ARBA00022803"/>
    </source>
</evidence>
<dbReference type="GO" id="GO:0005737">
    <property type="term" value="C:cytoplasm"/>
    <property type="evidence" value="ECO:0007669"/>
    <property type="project" value="UniProtKB-SubCell"/>
</dbReference>
<gene>
    <name evidence="9" type="ORF">B0A49_07166</name>
</gene>
<keyword evidence="4 6" id="KW-0802">TPR repeat</keyword>
<dbReference type="Pfam" id="PF17830">
    <property type="entry name" value="STI1-HOP_DP"/>
    <property type="match status" value="2"/>
</dbReference>
<keyword evidence="2" id="KW-0963">Cytoplasm</keyword>
<dbReference type="SMART" id="SM00028">
    <property type="entry name" value="TPR"/>
    <property type="match status" value="9"/>
</dbReference>
<evidence type="ECO:0000256" key="3">
    <source>
        <dbReference type="ARBA" id="ARBA00022737"/>
    </source>
</evidence>
<dbReference type="InterPro" id="IPR019734">
    <property type="entry name" value="TPR_rpt"/>
</dbReference>
<dbReference type="Proteomes" id="UP000308768">
    <property type="component" value="Unassembled WGS sequence"/>
</dbReference>
<evidence type="ECO:0000259" key="8">
    <source>
        <dbReference type="SMART" id="SM00727"/>
    </source>
</evidence>
<dbReference type="Pfam" id="PF13432">
    <property type="entry name" value="TPR_16"/>
    <property type="match status" value="1"/>
</dbReference>
<feature type="domain" description="STI1" evidence="8">
    <location>
        <begin position="545"/>
        <end position="584"/>
    </location>
</feature>
<evidence type="ECO:0000256" key="6">
    <source>
        <dbReference type="PROSITE-ProRule" id="PRU00339"/>
    </source>
</evidence>
<dbReference type="FunFam" id="1.10.260.100:FF:000004">
    <property type="entry name" value="Putative stress-induced-phosphoprotein 1"/>
    <property type="match status" value="1"/>
</dbReference>
<dbReference type="OrthoDB" id="2423701at2759"/>
<dbReference type="Pfam" id="PF13424">
    <property type="entry name" value="TPR_12"/>
    <property type="match status" value="1"/>
</dbReference>
<comment type="subcellular location">
    <subcellularLocation>
        <location evidence="1">Cytoplasm</location>
    </subcellularLocation>
</comment>
<feature type="repeat" description="TPR" evidence="6">
    <location>
        <begin position="339"/>
        <end position="372"/>
    </location>
</feature>
<sequence>MADALKAEGNKLFAEKDFQGAVEKFTQAIEAEPTNHVLYSNRSGAHASLKDFDKALEDANKVTEIKPDWAKGWGRKGAALHGTGDLIGALDAYEEAVKLDPANAQAKSGLASVQRAIDAEAKEDGFSGGDASGGLGGMFNDPQLYQKLASNPKTSGLLGDAEFMAKLQRLKSNPNNIGMEMRDPRFLQVMSVLLGIDMSFGQPGEGAGASAGGDEMEIESDVHQENGKPMSVSQEQSKAPEPEPEPEPSPEDEEAAAAKKAKEEADQEKKLGTEAYKKRQFDSAIEHYSKAWELHKDITYLNNLGAARFEKGDYQGAIEACTQAVEYGREVMADFKLVAKAFGRIGSAYEKMGDLANAIVNYQKSLTEHRTPDILAKLRAAEKNKIISERNAYINPEEAEKARELGNQKFKDADWPAAVEAYSEMIKRAPDDPRGYSNRAACFIKLLSFPSAVSDCDEAIKRDPKFIRAYLRKAQAYFAMREYSKCMDVCTEAMEHDEGGKNMREIEQQQQKALQAQFAAQEGETEQQTMDRIQKDPEILGILQDPEILGILQDPVMQSILQQAKGDPAALQDHMKNPGIRSKIQKLVAAGVIRMGSR</sequence>
<feature type="repeat" description="TPR" evidence="6">
    <location>
        <begin position="70"/>
        <end position="103"/>
    </location>
</feature>
<dbReference type="Gene3D" id="1.25.40.10">
    <property type="entry name" value="Tetratricopeptide repeat domain"/>
    <property type="match status" value="3"/>
</dbReference>
<feature type="repeat" description="TPR" evidence="6">
    <location>
        <begin position="265"/>
        <end position="298"/>
    </location>
</feature>
<dbReference type="FunFam" id="1.25.40.10:FF:000010">
    <property type="entry name" value="Stress-induced phosphoprotein 1"/>
    <property type="match status" value="1"/>
</dbReference>
<comment type="subunit">
    <text evidence="5">Part of a larger complex that includes HSP70, HSP90, and immunophilins.</text>
</comment>
<dbReference type="SUPFAM" id="SSF48452">
    <property type="entry name" value="TPR-like"/>
    <property type="match status" value="2"/>
</dbReference>
<dbReference type="AlphaFoldDB" id="A0A4U0WTU9"/>
<dbReference type="SMART" id="SM00727">
    <property type="entry name" value="STI1"/>
    <property type="match status" value="2"/>
</dbReference>
<organism evidence="9 10">
    <name type="scientific">Cryomyces minteri</name>
    <dbReference type="NCBI Taxonomy" id="331657"/>
    <lineage>
        <taxon>Eukaryota</taxon>
        <taxon>Fungi</taxon>
        <taxon>Dikarya</taxon>
        <taxon>Ascomycota</taxon>
        <taxon>Pezizomycotina</taxon>
        <taxon>Dothideomycetes</taxon>
        <taxon>Dothideomycetes incertae sedis</taxon>
        <taxon>Cryomyces</taxon>
    </lineage>
</organism>
<dbReference type="InterPro" id="IPR006636">
    <property type="entry name" value="STI1_HS-bd"/>
</dbReference>
<accession>A0A4U0WTU9</accession>
<dbReference type="FunFam" id="1.25.40.10:FF:000020">
    <property type="entry name" value="Stress-induced phosphoprotein 1"/>
    <property type="match status" value="1"/>
</dbReference>
<feature type="repeat" description="TPR" evidence="6">
    <location>
        <begin position="399"/>
        <end position="432"/>
    </location>
</feature>
<feature type="domain" description="STI1" evidence="8">
    <location>
        <begin position="141"/>
        <end position="180"/>
    </location>
</feature>
<dbReference type="EMBL" id="NAJN01000955">
    <property type="protein sequence ID" value="TKA67030.1"/>
    <property type="molecule type" value="Genomic_DNA"/>
</dbReference>
<name>A0A4U0WTU9_9PEZI</name>
<evidence type="ECO:0000256" key="7">
    <source>
        <dbReference type="SAM" id="MobiDB-lite"/>
    </source>
</evidence>
<feature type="region of interest" description="Disordered" evidence="7">
    <location>
        <begin position="220"/>
        <end position="274"/>
    </location>
</feature>
<keyword evidence="3" id="KW-0677">Repeat</keyword>
<dbReference type="Gene3D" id="1.10.260.100">
    <property type="match status" value="2"/>
</dbReference>
<reference evidence="9 10" key="1">
    <citation type="submission" date="2017-03" db="EMBL/GenBank/DDBJ databases">
        <title>Genomes of endolithic fungi from Antarctica.</title>
        <authorList>
            <person name="Coleine C."/>
            <person name="Masonjones S."/>
            <person name="Stajich J.E."/>
        </authorList>
    </citation>
    <scope>NUCLEOTIDE SEQUENCE [LARGE SCALE GENOMIC DNA]</scope>
    <source>
        <strain evidence="9 10">CCFEE 5187</strain>
    </source>
</reference>
<protein>
    <recommendedName>
        <fullName evidence="8">STI1 domain-containing protein</fullName>
    </recommendedName>
</protein>
<dbReference type="InterPro" id="IPR011990">
    <property type="entry name" value="TPR-like_helical_dom_sf"/>
</dbReference>
<dbReference type="InterPro" id="IPR041243">
    <property type="entry name" value="STI1/HOP_DP"/>
</dbReference>
<comment type="caution">
    <text evidence="9">The sequence shown here is derived from an EMBL/GenBank/DDBJ whole genome shotgun (WGS) entry which is preliminary data.</text>
</comment>
<dbReference type="GO" id="GO:0051879">
    <property type="term" value="F:Hsp90 protein binding"/>
    <property type="evidence" value="ECO:0007669"/>
    <property type="project" value="TreeGrafter"/>
</dbReference>
<dbReference type="FunFam" id="1.10.260.100:FF:000002">
    <property type="entry name" value="Stress-induced-phosphoprotein 1 (Hsp70/Hsp90-organizing)"/>
    <property type="match status" value="1"/>
</dbReference>
<proteinExistence type="predicted"/>
<dbReference type="GO" id="GO:0042030">
    <property type="term" value="F:ATPase inhibitor activity"/>
    <property type="evidence" value="ECO:0007669"/>
    <property type="project" value="UniProtKB-ARBA"/>
</dbReference>
<evidence type="ECO:0000256" key="1">
    <source>
        <dbReference type="ARBA" id="ARBA00004496"/>
    </source>
</evidence>
<dbReference type="PANTHER" id="PTHR22904:SF523">
    <property type="entry name" value="STRESS-INDUCED-PHOSPHOPROTEIN 1"/>
    <property type="match status" value="1"/>
</dbReference>
<dbReference type="STRING" id="331657.A0A4U0WTU9"/>
<keyword evidence="10" id="KW-1185">Reference proteome</keyword>
<dbReference type="PANTHER" id="PTHR22904">
    <property type="entry name" value="TPR REPEAT CONTAINING PROTEIN"/>
    <property type="match status" value="1"/>
</dbReference>
<dbReference type="FunFam" id="1.25.40.10:FF:000027">
    <property type="entry name" value="stress-induced-phosphoprotein 1 isoform X1"/>
    <property type="match status" value="1"/>
</dbReference>
<evidence type="ECO:0000313" key="10">
    <source>
        <dbReference type="Proteomes" id="UP000308768"/>
    </source>
</evidence>
<evidence type="ECO:0000256" key="5">
    <source>
        <dbReference type="ARBA" id="ARBA00064323"/>
    </source>
</evidence>